<organism evidence="2 3">
    <name type="scientific">Flavobacterium ardleyense</name>
    <dbReference type="NCBI Taxonomy" id="2038737"/>
    <lineage>
        <taxon>Bacteria</taxon>
        <taxon>Pseudomonadati</taxon>
        <taxon>Bacteroidota</taxon>
        <taxon>Flavobacteriia</taxon>
        <taxon>Flavobacteriales</taxon>
        <taxon>Flavobacteriaceae</taxon>
        <taxon>Flavobacterium</taxon>
    </lineage>
</organism>
<dbReference type="Pfam" id="PF24880">
    <property type="entry name" value="DUF7738"/>
    <property type="match status" value="1"/>
</dbReference>
<dbReference type="RefSeq" id="WP_379805599.1">
    <property type="nucleotide sequence ID" value="NZ_JBHUOL010000012.1"/>
</dbReference>
<dbReference type="EMBL" id="JBHUOL010000012">
    <property type="protein sequence ID" value="MFD2908248.1"/>
    <property type="molecule type" value="Genomic_DNA"/>
</dbReference>
<accession>A0ABW5Z6B1</accession>
<evidence type="ECO:0000313" key="2">
    <source>
        <dbReference type="EMBL" id="MFD2908248.1"/>
    </source>
</evidence>
<keyword evidence="3" id="KW-1185">Reference proteome</keyword>
<protein>
    <recommendedName>
        <fullName evidence="1">DUF7738 domain-containing protein</fullName>
    </recommendedName>
</protein>
<dbReference type="InterPro" id="IPR056640">
    <property type="entry name" value="DUF7738"/>
</dbReference>
<reference evidence="3" key="1">
    <citation type="journal article" date="2019" name="Int. J. Syst. Evol. Microbiol.">
        <title>The Global Catalogue of Microorganisms (GCM) 10K type strain sequencing project: providing services to taxonomists for standard genome sequencing and annotation.</title>
        <authorList>
            <consortium name="The Broad Institute Genomics Platform"/>
            <consortium name="The Broad Institute Genome Sequencing Center for Infectious Disease"/>
            <person name="Wu L."/>
            <person name="Ma J."/>
        </authorList>
    </citation>
    <scope>NUCLEOTIDE SEQUENCE [LARGE SCALE GENOMIC DNA]</scope>
    <source>
        <strain evidence="3">KCTC 52644</strain>
    </source>
</reference>
<comment type="caution">
    <text evidence="2">The sequence shown here is derived from an EMBL/GenBank/DDBJ whole genome shotgun (WGS) entry which is preliminary data.</text>
</comment>
<gene>
    <name evidence="2" type="ORF">ACFSX9_05820</name>
</gene>
<dbReference type="Proteomes" id="UP001597549">
    <property type="component" value="Unassembled WGS sequence"/>
</dbReference>
<evidence type="ECO:0000313" key="3">
    <source>
        <dbReference type="Proteomes" id="UP001597549"/>
    </source>
</evidence>
<proteinExistence type="predicted"/>
<name>A0ABW5Z6B1_9FLAO</name>
<evidence type="ECO:0000259" key="1">
    <source>
        <dbReference type="Pfam" id="PF24880"/>
    </source>
</evidence>
<sequence>MKVIKIITVLLACMQLASCQTNKETGFVLEKNKLYYNSKEIALGMPVEKFTEAMGMYDRIDIDTSGGSVIKDYYWKTKLISVNKHSENDYFFLIKMIIDKKTGKLIEDNNESYEKVFSMEEITSKYGKYDSIKEDKTSLRISKFFIWDELGFSLAAYPETNIVGNIFVQTLHITKFRELDLGLVKTRDEQYGHPPTKEILNRRENDIAIYERRPKKEYKGNFTYNGKTINLKQIGNTDWQKGIKGLGIDNSDYDPPGDSPQWSRWIRKSSDLNVTFQRFSNMDEYDWSETKREDVGDLDCIQNIVIWWNRTD</sequence>
<feature type="domain" description="DUF7738" evidence="1">
    <location>
        <begin position="106"/>
        <end position="230"/>
    </location>
</feature>